<evidence type="ECO:0000259" key="1">
    <source>
        <dbReference type="Pfam" id="PF01368"/>
    </source>
</evidence>
<organism evidence="3">
    <name type="scientific">hydrothermal vent metagenome</name>
    <dbReference type="NCBI Taxonomy" id="652676"/>
    <lineage>
        <taxon>unclassified sequences</taxon>
        <taxon>metagenomes</taxon>
        <taxon>ecological metagenomes</taxon>
    </lineage>
</organism>
<dbReference type="Pfam" id="PF02272">
    <property type="entry name" value="DHHA1"/>
    <property type="match status" value="1"/>
</dbReference>
<dbReference type="AlphaFoldDB" id="A0A1W1EA94"/>
<sequence>MISDETAKAVQKLLFKAGSVTIVTHINPDADTIGTGLGVYTILKRILDVPVEIVNVSKDLPRYLDFLPSFTKIKKRIDFETGLVITCDGGSLERFGVDLSDRKIINIDHHHSNDMFGAVNVVIAEYASASQVAYRLFERFATITPESALCFYTALLSDTLYFTTSSVNAEVFEVARELISCGVDPSESARNLTQRHSLASLRILERALHSLSLYMEGRVALMYISKSDRMATGATMPDMDGVVDHARSLAVVQIAVLMIELDDGGIKISFRGKECDVSQLAAVFGGGGHKEAAGVILKEAQTQEIIDTILENISILGLIHG</sequence>
<proteinExistence type="predicted"/>
<dbReference type="Gene3D" id="3.10.310.30">
    <property type="match status" value="1"/>
</dbReference>
<dbReference type="GO" id="GO:0003676">
    <property type="term" value="F:nucleic acid binding"/>
    <property type="evidence" value="ECO:0007669"/>
    <property type="project" value="InterPro"/>
</dbReference>
<dbReference type="InterPro" id="IPR001667">
    <property type="entry name" value="DDH_dom"/>
</dbReference>
<dbReference type="InterPro" id="IPR051319">
    <property type="entry name" value="Oligoribo/pAp-PDE_c-di-AMP_PDE"/>
</dbReference>
<protein>
    <submittedName>
        <fullName evidence="3">FIG146085: 3'-to-5' oligoribonuclease A, Bacillus type</fullName>
    </submittedName>
</protein>
<reference evidence="3" key="1">
    <citation type="submission" date="2016-10" db="EMBL/GenBank/DDBJ databases">
        <authorList>
            <person name="de Groot N.N."/>
        </authorList>
    </citation>
    <scope>NUCLEOTIDE SEQUENCE</scope>
</reference>
<feature type="domain" description="DHHA1" evidence="2">
    <location>
        <begin position="231"/>
        <end position="313"/>
    </location>
</feature>
<accession>A0A1W1EA94</accession>
<dbReference type="SUPFAM" id="SSF64182">
    <property type="entry name" value="DHH phosphoesterases"/>
    <property type="match status" value="1"/>
</dbReference>
<dbReference type="EMBL" id="FPIB01000023">
    <property type="protein sequence ID" value="SFV90777.1"/>
    <property type="molecule type" value="Genomic_DNA"/>
</dbReference>
<dbReference type="InterPro" id="IPR003156">
    <property type="entry name" value="DHHA1_dom"/>
</dbReference>
<feature type="domain" description="DDH" evidence="1">
    <location>
        <begin position="20"/>
        <end position="153"/>
    </location>
</feature>
<dbReference type="InterPro" id="IPR038763">
    <property type="entry name" value="DHH_sf"/>
</dbReference>
<dbReference type="PANTHER" id="PTHR47618">
    <property type="entry name" value="BIFUNCTIONAL OLIGORIBONUCLEASE AND PAP PHOSPHATASE NRNA"/>
    <property type="match status" value="1"/>
</dbReference>
<dbReference type="PANTHER" id="PTHR47618:SF1">
    <property type="entry name" value="BIFUNCTIONAL OLIGORIBONUCLEASE AND PAP PHOSPHATASE NRNA"/>
    <property type="match status" value="1"/>
</dbReference>
<dbReference type="Gene3D" id="3.90.1640.10">
    <property type="entry name" value="inorganic pyrophosphatase (n-terminal core)"/>
    <property type="match status" value="1"/>
</dbReference>
<dbReference type="Pfam" id="PF01368">
    <property type="entry name" value="DHH"/>
    <property type="match status" value="1"/>
</dbReference>
<name>A0A1W1EA94_9ZZZZ</name>
<gene>
    <name evidence="3" type="ORF">MNB_SV-4-21</name>
</gene>
<evidence type="ECO:0000259" key="2">
    <source>
        <dbReference type="Pfam" id="PF02272"/>
    </source>
</evidence>
<evidence type="ECO:0000313" key="3">
    <source>
        <dbReference type="EMBL" id="SFV90777.1"/>
    </source>
</evidence>